<reference evidence="1 2" key="1">
    <citation type="submission" date="2021-06" db="EMBL/GenBank/DDBJ databases">
        <title>Caerostris extrusa draft genome.</title>
        <authorList>
            <person name="Kono N."/>
            <person name="Arakawa K."/>
        </authorList>
    </citation>
    <scope>NUCLEOTIDE SEQUENCE [LARGE SCALE GENOMIC DNA]</scope>
</reference>
<keyword evidence="2" id="KW-1185">Reference proteome</keyword>
<dbReference type="AlphaFoldDB" id="A0AAV4RTJ5"/>
<evidence type="ECO:0000313" key="1">
    <source>
        <dbReference type="EMBL" id="GIY24449.1"/>
    </source>
</evidence>
<proteinExistence type="predicted"/>
<gene>
    <name evidence="1" type="ORF">CEXT_614391</name>
</gene>
<dbReference type="Proteomes" id="UP001054945">
    <property type="component" value="Unassembled WGS sequence"/>
</dbReference>
<sequence length="97" mass="10978">MSSLGNKSNPRDLIKQSYRWTSFPAYPLGFAFGRIGRMRCRSEWIMLSFVMVSLVETGSKALQEVILFNDESNILSLVVDVIVCIQSMHPAFASHIH</sequence>
<accession>A0AAV4RTJ5</accession>
<evidence type="ECO:0000313" key="2">
    <source>
        <dbReference type="Proteomes" id="UP001054945"/>
    </source>
</evidence>
<name>A0AAV4RTJ5_CAEEX</name>
<organism evidence="1 2">
    <name type="scientific">Caerostris extrusa</name>
    <name type="common">Bark spider</name>
    <name type="synonym">Caerostris bankana</name>
    <dbReference type="NCBI Taxonomy" id="172846"/>
    <lineage>
        <taxon>Eukaryota</taxon>
        <taxon>Metazoa</taxon>
        <taxon>Ecdysozoa</taxon>
        <taxon>Arthropoda</taxon>
        <taxon>Chelicerata</taxon>
        <taxon>Arachnida</taxon>
        <taxon>Araneae</taxon>
        <taxon>Araneomorphae</taxon>
        <taxon>Entelegynae</taxon>
        <taxon>Araneoidea</taxon>
        <taxon>Araneidae</taxon>
        <taxon>Caerostris</taxon>
    </lineage>
</organism>
<protein>
    <submittedName>
        <fullName evidence="1">Uncharacterized protein</fullName>
    </submittedName>
</protein>
<comment type="caution">
    <text evidence="1">The sequence shown here is derived from an EMBL/GenBank/DDBJ whole genome shotgun (WGS) entry which is preliminary data.</text>
</comment>
<dbReference type="EMBL" id="BPLR01008410">
    <property type="protein sequence ID" value="GIY24449.1"/>
    <property type="molecule type" value="Genomic_DNA"/>
</dbReference>